<dbReference type="EMBL" id="LS974625">
    <property type="protein sequence ID" value="CAG7863960.1"/>
    <property type="molecule type" value="Genomic_DNA"/>
</dbReference>
<gene>
    <name evidence="1" type="ORF">BRAPAZ1V2_A09P44270.2</name>
</gene>
<dbReference type="Proteomes" id="UP000694005">
    <property type="component" value="Chromosome A09"/>
</dbReference>
<sequence>MCGFLSSAAPATLLSSCSYEGLVMGVIQLLLALAHSILAPQTTCLMVLRFMLHYTCTRRLGIMWLLIDEDINNQRDLIILSIFNSFKFSWFSYKQILCLELYAVYDLINKTKSSFFVPCFRKIYRDLNEFKKTLILSIFRLIKIFVPPHDFSSWFYYVFFC</sequence>
<dbReference type="AlphaFoldDB" id="A0A8D9CSB9"/>
<protein>
    <submittedName>
        <fullName evidence="1">Uncharacterized protein</fullName>
    </submittedName>
</protein>
<dbReference type="Gramene" id="A09p44270.2_BraZ1">
    <property type="protein sequence ID" value="A09p44270.2_BraZ1.CDS"/>
    <property type="gene ID" value="A09g44270.2_BraZ1"/>
</dbReference>
<evidence type="ECO:0000313" key="1">
    <source>
        <dbReference type="EMBL" id="CAG7863960.1"/>
    </source>
</evidence>
<evidence type="ECO:0000313" key="2">
    <source>
        <dbReference type="Proteomes" id="UP000694005"/>
    </source>
</evidence>
<reference evidence="1 2" key="1">
    <citation type="submission" date="2021-07" db="EMBL/GenBank/DDBJ databases">
        <authorList>
            <consortium name="Genoscope - CEA"/>
            <person name="William W."/>
        </authorList>
    </citation>
    <scope>NUCLEOTIDE SEQUENCE [LARGE SCALE GENOMIC DNA]</scope>
</reference>
<organism evidence="1 2">
    <name type="scientific">Brassica campestris</name>
    <name type="common">Field mustard</name>
    <dbReference type="NCBI Taxonomy" id="3711"/>
    <lineage>
        <taxon>Eukaryota</taxon>
        <taxon>Viridiplantae</taxon>
        <taxon>Streptophyta</taxon>
        <taxon>Embryophyta</taxon>
        <taxon>Tracheophyta</taxon>
        <taxon>Spermatophyta</taxon>
        <taxon>Magnoliopsida</taxon>
        <taxon>eudicotyledons</taxon>
        <taxon>Gunneridae</taxon>
        <taxon>Pentapetalae</taxon>
        <taxon>rosids</taxon>
        <taxon>malvids</taxon>
        <taxon>Brassicales</taxon>
        <taxon>Brassicaceae</taxon>
        <taxon>Brassiceae</taxon>
        <taxon>Brassica</taxon>
    </lineage>
</organism>
<accession>A0A8D9CSB9</accession>
<proteinExistence type="predicted"/>
<name>A0A8D9CSB9_BRACM</name>